<reference evidence="4" key="1">
    <citation type="submission" date="2024-05" db="EMBL/GenBank/DDBJ databases">
        <title>Herbiconiux sp. A18JL235.</title>
        <authorList>
            <person name="Zhang G."/>
        </authorList>
    </citation>
    <scope>NUCLEOTIDE SEQUENCE</scope>
    <source>
        <strain evidence="4">A18JL235</strain>
    </source>
</reference>
<dbReference type="PROSITE" id="PS50977">
    <property type="entry name" value="HTH_TETR_2"/>
    <property type="match status" value="1"/>
</dbReference>
<sequence>MTENPAPKRGRPTAEERLLRHQRILDSAVAQFAARGLARSSLDEIAAGAGVTKRTLYADYGDKQAIFAAAVSREHDRLREAAAHPVTLLALCTEIVHVLHADTAVALHRAVLTEAAHAPQLAAEFYDAGPRHSIDLLSSFAQDARPAQVRALYSLLLGDTHRRRLLGLDGAPDRAEAGRQAGEALTLLGFSPGDGR</sequence>
<dbReference type="EMBL" id="CP162511">
    <property type="protein sequence ID" value="XDI06262.1"/>
    <property type="molecule type" value="Genomic_DNA"/>
</dbReference>
<dbReference type="PRINTS" id="PR00455">
    <property type="entry name" value="HTHTETR"/>
</dbReference>
<dbReference type="PANTHER" id="PTHR30055:SF146">
    <property type="entry name" value="HTH-TYPE TRANSCRIPTIONAL DUAL REGULATOR CECR"/>
    <property type="match status" value="1"/>
</dbReference>
<name>A0AB39BI32_9MICO</name>
<dbReference type="Gene3D" id="1.10.357.10">
    <property type="entry name" value="Tetracycline Repressor, domain 2"/>
    <property type="match status" value="1"/>
</dbReference>
<dbReference type="PANTHER" id="PTHR30055">
    <property type="entry name" value="HTH-TYPE TRANSCRIPTIONAL REGULATOR RUTR"/>
    <property type="match status" value="1"/>
</dbReference>
<feature type="DNA-binding region" description="H-T-H motif" evidence="2">
    <location>
        <begin position="41"/>
        <end position="60"/>
    </location>
</feature>
<dbReference type="SUPFAM" id="SSF46689">
    <property type="entry name" value="Homeodomain-like"/>
    <property type="match status" value="1"/>
</dbReference>
<dbReference type="GO" id="GO:0000976">
    <property type="term" value="F:transcription cis-regulatory region binding"/>
    <property type="evidence" value="ECO:0007669"/>
    <property type="project" value="TreeGrafter"/>
</dbReference>
<dbReference type="InterPro" id="IPR009057">
    <property type="entry name" value="Homeodomain-like_sf"/>
</dbReference>
<dbReference type="InterPro" id="IPR039536">
    <property type="entry name" value="TetR_C_Proteobacteria"/>
</dbReference>
<keyword evidence="1 2" id="KW-0238">DNA-binding</keyword>
<dbReference type="InterPro" id="IPR050109">
    <property type="entry name" value="HTH-type_TetR-like_transc_reg"/>
</dbReference>
<evidence type="ECO:0000256" key="2">
    <source>
        <dbReference type="PROSITE-ProRule" id="PRU00335"/>
    </source>
</evidence>
<dbReference type="GO" id="GO:0003700">
    <property type="term" value="F:DNA-binding transcription factor activity"/>
    <property type="evidence" value="ECO:0007669"/>
    <property type="project" value="TreeGrafter"/>
</dbReference>
<dbReference type="AlphaFoldDB" id="A0AB39BI32"/>
<protein>
    <submittedName>
        <fullName evidence="4">TetR/AcrR family transcriptional regulator</fullName>
    </submittedName>
</protein>
<evidence type="ECO:0000313" key="4">
    <source>
        <dbReference type="EMBL" id="XDI06262.1"/>
    </source>
</evidence>
<evidence type="ECO:0000259" key="3">
    <source>
        <dbReference type="PROSITE" id="PS50977"/>
    </source>
</evidence>
<dbReference type="InterPro" id="IPR001647">
    <property type="entry name" value="HTH_TetR"/>
</dbReference>
<gene>
    <name evidence="4" type="ORF">ABFY20_03970</name>
</gene>
<evidence type="ECO:0000256" key="1">
    <source>
        <dbReference type="ARBA" id="ARBA00023125"/>
    </source>
</evidence>
<organism evidence="4">
    <name type="scientific">Herbiconiux sp. A18JL235</name>
    <dbReference type="NCBI Taxonomy" id="3152363"/>
    <lineage>
        <taxon>Bacteria</taxon>
        <taxon>Bacillati</taxon>
        <taxon>Actinomycetota</taxon>
        <taxon>Actinomycetes</taxon>
        <taxon>Micrococcales</taxon>
        <taxon>Microbacteriaceae</taxon>
        <taxon>Herbiconiux</taxon>
    </lineage>
</organism>
<feature type="domain" description="HTH tetR-type" evidence="3">
    <location>
        <begin position="18"/>
        <end position="78"/>
    </location>
</feature>
<accession>A0AB39BI32</accession>
<dbReference type="Pfam" id="PF00440">
    <property type="entry name" value="TetR_N"/>
    <property type="match status" value="1"/>
</dbReference>
<proteinExistence type="predicted"/>
<dbReference type="Pfam" id="PF14246">
    <property type="entry name" value="TetR_C_7"/>
    <property type="match status" value="1"/>
</dbReference>
<dbReference type="RefSeq" id="WP_368498646.1">
    <property type="nucleotide sequence ID" value="NZ_CP162511.1"/>
</dbReference>